<dbReference type="InterPro" id="IPR010869">
    <property type="entry name" value="DUF1501"/>
</dbReference>
<dbReference type="RefSeq" id="WP_146445513.1">
    <property type="nucleotide sequence ID" value="NZ_SJPR01000003.1"/>
</dbReference>
<dbReference type="InterPro" id="IPR017850">
    <property type="entry name" value="Alkaline_phosphatase_core_sf"/>
</dbReference>
<comment type="caution">
    <text evidence="1">The sequence shown here is derived from an EMBL/GenBank/DDBJ whole genome shotgun (WGS) entry which is preliminary data.</text>
</comment>
<dbReference type="PROSITE" id="PS51318">
    <property type="entry name" value="TAT"/>
    <property type="match status" value="1"/>
</dbReference>
<dbReference type="EMBL" id="SJPR01000003">
    <property type="protein sequence ID" value="TWT97018.1"/>
    <property type="molecule type" value="Genomic_DNA"/>
</dbReference>
<organism evidence="1 2">
    <name type="scientific">Botrimarina colliarenosi</name>
    <dbReference type="NCBI Taxonomy" id="2528001"/>
    <lineage>
        <taxon>Bacteria</taxon>
        <taxon>Pseudomonadati</taxon>
        <taxon>Planctomycetota</taxon>
        <taxon>Planctomycetia</taxon>
        <taxon>Pirellulales</taxon>
        <taxon>Lacipirellulaceae</taxon>
        <taxon>Botrimarina</taxon>
    </lineage>
</organism>
<accession>A0A5C6ACG6</accession>
<name>A0A5C6ACG6_9BACT</name>
<dbReference type="PANTHER" id="PTHR43737:SF1">
    <property type="entry name" value="DUF1501 DOMAIN-CONTAINING PROTEIN"/>
    <property type="match status" value="1"/>
</dbReference>
<dbReference type="Gene3D" id="3.40.720.10">
    <property type="entry name" value="Alkaline Phosphatase, subunit A"/>
    <property type="match status" value="1"/>
</dbReference>
<dbReference type="SUPFAM" id="SSF53649">
    <property type="entry name" value="Alkaline phosphatase-like"/>
    <property type="match status" value="1"/>
</dbReference>
<gene>
    <name evidence="1" type="ORF">Pla108_27950</name>
</gene>
<keyword evidence="2" id="KW-1185">Reference proteome</keyword>
<sequence length="490" mass="53900">MNLRQELQHRTTQHVTRRHFLAGGMAGLGALWLGGKNASASSGRIVIDPSQPWAPRLPHYAAKAKRVIFLHMAGAPSQFELFEHKPELARLNGQKCPAELMAGERFAFLRGEPLLLGPQYPFSPAGESGLWVSDRLPEFRKSVDRVTFVHTMTTDQFNHAPAQLLVHTGLARQGGASMGSWVTYGLGSENQNLPGFVVLLSGGKAPDVGQAGWGSGYLPSVYQGVQCRSHGDPVLFLSNPEGVSQDLRRRTIEAINRVNQTTHAEWGDPETITRIAQYEMACRMQLEASDAMSLGDESPTTLEAYGAAPGAESFANNCLLARRLAERGVRFVQLFDWGWDMHGTSEEGSIDRGLTKKAREIDRPMHALLSDLEDRGMLEDTLVIWAGEFGRTPMRENRGGKEMAFLGRDHHAKAFTIWLAGGGVKRGHSHGETDPIGFGPVTQPVEVRDLHATILHLLGFDHEKLVYPLQGLDQKLTSVEKARVVEDLIA</sequence>
<dbReference type="Proteomes" id="UP000317421">
    <property type="component" value="Unassembled WGS sequence"/>
</dbReference>
<evidence type="ECO:0000313" key="1">
    <source>
        <dbReference type="EMBL" id="TWT97018.1"/>
    </source>
</evidence>
<evidence type="ECO:0000313" key="2">
    <source>
        <dbReference type="Proteomes" id="UP000317421"/>
    </source>
</evidence>
<reference evidence="1 2" key="1">
    <citation type="submission" date="2019-02" db="EMBL/GenBank/DDBJ databases">
        <title>Deep-cultivation of Planctomycetes and their phenomic and genomic characterization uncovers novel biology.</title>
        <authorList>
            <person name="Wiegand S."/>
            <person name="Jogler M."/>
            <person name="Boedeker C."/>
            <person name="Pinto D."/>
            <person name="Vollmers J."/>
            <person name="Rivas-Marin E."/>
            <person name="Kohn T."/>
            <person name="Peeters S.H."/>
            <person name="Heuer A."/>
            <person name="Rast P."/>
            <person name="Oberbeckmann S."/>
            <person name="Bunk B."/>
            <person name="Jeske O."/>
            <person name="Meyerdierks A."/>
            <person name="Storesund J.E."/>
            <person name="Kallscheuer N."/>
            <person name="Luecker S."/>
            <person name="Lage O.M."/>
            <person name="Pohl T."/>
            <person name="Merkel B.J."/>
            <person name="Hornburger P."/>
            <person name="Mueller R.-W."/>
            <person name="Bruemmer F."/>
            <person name="Labrenz M."/>
            <person name="Spormann A.M."/>
            <person name="Op Den Camp H."/>
            <person name="Overmann J."/>
            <person name="Amann R."/>
            <person name="Jetten M.S.M."/>
            <person name="Mascher T."/>
            <person name="Medema M.H."/>
            <person name="Devos D.P."/>
            <person name="Kaster A.-K."/>
            <person name="Ovreas L."/>
            <person name="Rohde M."/>
            <person name="Galperin M.Y."/>
            <person name="Jogler C."/>
        </authorList>
    </citation>
    <scope>NUCLEOTIDE SEQUENCE [LARGE SCALE GENOMIC DNA]</scope>
    <source>
        <strain evidence="1 2">Pla108</strain>
    </source>
</reference>
<evidence type="ECO:0008006" key="3">
    <source>
        <dbReference type="Google" id="ProtNLM"/>
    </source>
</evidence>
<protein>
    <recommendedName>
        <fullName evidence="3">Sulfatase</fullName>
    </recommendedName>
</protein>
<dbReference type="OrthoDB" id="127333at2"/>
<proteinExistence type="predicted"/>
<dbReference type="PANTHER" id="PTHR43737">
    <property type="entry name" value="BLL7424 PROTEIN"/>
    <property type="match status" value="1"/>
</dbReference>
<dbReference type="Pfam" id="PF07394">
    <property type="entry name" value="DUF1501"/>
    <property type="match status" value="1"/>
</dbReference>
<dbReference type="AlphaFoldDB" id="A0A5C6ACG6"/>
<dbReference type="InterPro" id="IPR006311">
    <property type="entry name" value="TAT_signal"/>
</dbReference>